<feature type="domain" description="Scaffolding anchor of CK1" evidence="5">
    <location>
        <begin position="13"/>
        <end position="101"/>
    </location>
</feature>
<evidence type="ECO:0000256" key="1">
    <source>
        <dbReference type="ARBA" id="ARBA00004496"/>
    </source>
</evidence>
<comment type="caution">
    <text evidence="6">The sequence shown here is derived from an EMBL/GenBank/DDBJ whole genome shotgun (WGS) entry which is preliminary data.</text>
</comment>
<comment type="subcellular location">
    <subcellularLocation>
        <location evidence="1">Cytoplasm</location>
    </subcellularLocation>
</comment>
<feature type="region of interest" description="Disordered" evidence="4">
    <location>
        <begin position="1"/>
        <end position="20"/>
    </location>
</feature>
<dbReference type="Proteomes" id="UP000812440">
    <property type="component" value="Unassembled WGS sequence"/>
</dbReference>
<dbReference type="GO" id="GO:0007165">
    <property type="term" value="P:signal transduction"/>
    <property type="evidence" value="ECO:0007669"/>
    <property type="project" value="TreeGrafter"/>
</dbReference>
<dbReference type="GO" id="GO:0045104">
    <property type="term" value="P:intermediate filament cytoskeleton organization"/>
    <property type="evidence" value="ECO:0007669"/>
    <property type="project" value="TreeGrafter"/>
</dbReference>
<dbReference type="PANTHER" id="PTHR16181">
    <property type="entry name" value="PROTEIN FAM83A-RELATED"/>
    <property type="match status" value="1"/>
</dbReference>
<keyword evidence="3" id="KW-0963">Cytoplasm</keyword>
<accession>A0A8T2IF45</accession>
<name>A0A8T2IF45_9PIPI</name>
<evidence type="ECO:0000259" key="5">
    <source>
        <dbReference type="Pfam" id="PF07894"/>
    </source>
</evidence>
<dbReference type="InterPro" id="IPR050944">
    <property type="entry name" value="FAM83"/>
</dbReference>
<dbReference type="PANTHER" id="PTHR16181:SF29">
    <property type="entry name" value="PROTEIN FAM83A-RELATED"/>
    <property type="match status" value="1"/>
</dbReference>
<dbReference type="InterPro" id="IPR012461">
    <property type="entry name" value="SACK1"/>
</dbReference>
<proteinExistence type="inferred from homology"/>
<keyword evidence="7" id="KW-1185">Reference proteome</keyword>
<evidence type="ECO:0000313" key="7">
    <source>
        <dbReference type="Proteomes" id="UP000812440"/>
    </source>
</evidence>
<dbReference type="GO" id="GO:0044380">
    <property type="term" value="P:protein localization to cytoskeleton"/>
    <property type="evidence" value="ECO:0007669"/>
    <property type="project" value="TreeGrafter"/>
</dbReference>
<comment type="similarity">
    <text evidence="2">Belongs to the FAM83 family.</text>
</comment>
<dbReference type="EMBL" id="JAACNH010011241">
    <property type="protein sequence ID" value="KAG8429231.1"/>
    <property type="molecule type" value="Genomic_DNA"/>
</dbReference>
<protein>
    <recommendedName>
        <fullName evidence="5">Scaffolding anchor of CK1 domain-containing protein</fullName>
    </recommendedName>
</protein>
<dbReference type="GO" id="GO:0019901">
    <property type="term" value="F:protein kinase binding"/>
    <property type="evidence" value="ECO:0007669"/>
    <property type="project" value="TreeGrafter"/>
</dbReference>
<feature type="compositionally biased region" description="Polar residues" evidence="4">
    <location>
        <begin position="1"/>
        <end position="12"/>
    </location>
</feature>
<evidence type="ECO:0000256" key="2">
    <source>
        <dbReference type="ARBA" id="ARBA00006937"/>
    </source>
</evidence>
<dbReference type="GO" id="GO:0030335">
    <property type="term" value="P:positive regulation of cell migration"/>
    <property type="evidence" value="ECO:0007669"/>
    <property type="project" value="TreeGrafter"/>
</dbReference>
<dbReference type="OrthoDB" id="9832446at2759"/>
<reference evidence="6" key="1">
    <citation type="thesis" date="2020" institute="ProQuest LLC" country="789 East Eisenhower Parkway, Ann Arbor, MI, USA">
        <title>Comparative Genomics and Chromosome Evolution.</title>
        <authorList>
            <person name="Mudd A.B."/>
        </authorList>
    </citation>
    <scope>NUCLEOTIDE SEQUENCE</scope>
    <source>
        <strain evidence="6">Female2</strain>
        <tissue evidence="6">Blood</tissue>
    </source>
</reference>
<sequence>MARRSQSSSQGDNPLDPNYLPPHYKEYYRIAIDALAEDGLEGYERFLKEEGAPEFLCPSEIEHITRCLHRPPEVSQETSYTDTGYRTQDDADGSSGTYWAKFIQIQQHQNWILAGPRTMGSKAQR</sequence>
<gene>
    <name evidence="6" type="ORF">GDO86_018011</name>
</gene>
<dbReference type="GO" id="GO:0005737">
    <property type="term" value="C:cytoplasm"/>
    <property type="evidence" value="ECO:0007669"/>
    <property type="project" value="UniProtKB-SubCell"/>
</dbReference>
<organism evidence="6 7">
    <name type="scientific">Hymenochirus boettgeri</name>
    <name type="common">Congo dwarf clawed frog</name>
    <dbReference type="NCBI Taxonomy" id="247094"/>
    <lineage>
        <taxon>Eukaryota</taxon>
        <taxon>Metazoa</taxon>
        <taxon>Chordata</taxon>
        <taxon>Craniata</taxon>
        <taxon>Vertebrata</taxon>
        <taxon>Euteleostomi</taxon>
        <taxon>Amphibia</taxon>
        <taxon>Batrachia</taxon>
        <taxon>Anura</taxon>
        <taxon>Pipoidea</taxon>
        <taxon>Pipidae</taxon>
        <taxon>Pipinae</taxon>
        <taxon>Hymenochirus</taxon>
    </lineage>
</organism>
<dbReference type="AlphaFoldDB" id="A0A8T2IF45"/>
<dbReference type="GO" id="GO:0045095">
    <property type="term" value="C:keratin filament"/>
    <property type="evidence" value="ECO:0007669"/>
    <property type="project" value="TreeGrafter"/>
</dbReference>
<evidence type="ECO:0000313" key="6">
    <source>
        <dbReference type="EMBL" id="KAG8429231.1"/>
    </source>
</evidence>
<dbReference type="GO" id="GO:1990254">
    <property type="term" value="F:keratin filament binding"/>
    <property type="evidence" value="ECO:0007669"/>
    <property type="project" value="TreeGrafter"/>
</dbReference>
<evidence type="ECO:0000256" key="4">
    <source>
        <dbReference type="SAM" id="MobiDB-lite"/>
    </source>
</evidence>
<evidence type="ECO:0000256" key="3">
    <source>
        <dbReference type="ARBA" id="ARBA00022490"/>
    </source>
</evidence>
<dbReference type="Pfam" id="PF07894">
    <property type="entry name" value="SACK1"/>
    <property type="match status" value="1"/>
</dbReference>